<evidence type="ECO:0000256" key="1">
    <source>
        <dbReference type="SAM" id="Phobius"/>
    </source>
</evidence>
<keyword evidence="4" id="KW-1185">Reference proteome</keyword>
<keyword evidence="1" id="KW-0812">Transmembrane</keyword>
<name>A0A5D0RC96_9FLAO</name>
<keyword evidence="1" id="KW-1133">Transmembrane helix</keyword>
<feature type="chain" id="PRO_5022778584" evidence="2">
    <location>
        <begin position="26"/>
        <end position="153"/>
    </location>
</feature>
<organism evidence="3 4">
    <name type="scientific">Bizionia myxarmorum</name>
    <dbReference type="NCBI Taxonomy" id="291186"/>
    <lineage>
        <taxon>Bacteria</taxon>
        <taxon>Pseudomonadati</taxon>
        <taxon>Bacteroidota</taxon>
        <taxon>Flavobacteriia</taxon>
        <taxon>Flavobacteriales</taxon>
        <taxon>Flavobacteriaceae</taxon>
        <taxon>Bizionia</taxon>
    </lineage>
</organism>
<feature type="signal peptide" evidence="2">
    <location>
        <begin position="1"/>
        <end position="25"/>
    </location>
</feature>
<accession>A0A5D0RC96</accession>
<feature type="transmembrane region" description="Helical" evidence="1">
    <location>
        <begin position="42"/>
        <end position="65"/>
    </location>
</feature>
<dbReference type="AlphaFoldDB" id="A0A5D0RC96"/>
<protein>
    <submittedName>
        <fullName evidence="3">Uncharacterized protein</fullName>
    </submittedName>
</protein>
<dbReference type="RefSeq" id="WP_148402066.1">
    <property type="nucleotide sequence ID" value="NZ_VSKK01000001.1"/>
</dbReference>
<keyword evidence="1" id="KW-0472">Membrane</keyword>
<proteinExistence type="predicted"/>
<gene>
    <name evidence="3" type="ORF">ES674_00680</name>
</gene>
<evidence type="ECO:0000313" key="4">
    <source>
        <dbReference type="Proteomes" id="UP000323720"/>
    </source>
</evidence>
<reference evidence="3 4" key="1">
    <citation type="submission" date="2019-08" db="EMBL/GenBank/DDBJ databases">
        <title>Genomes of Antarctic Bizionia species.</title>
        <authorList>
            <person name="Bowman J.P."/>
        </authorList>
    </citation>
    <scope>NUCLEOTIDE SEQUENCE [LARGE SCALE GENOMIC DNA]</scope>
    <source>
        <strain evidence="3 4">ADA-4</strain>
    </source>
</reference>
<keyword evidence="2" id="KW-0732">Signal</keyword>
<evidence type="ECO:0000313" key="3">
    <source>
        <dbReference type="EMBL" id="TYB78328.1"/>
    </source>
</evidence>
<dbReference type="EMBL" id="VSKK01000001">
    <property type="protein sequence ID" value="TYB78328.1"/>
    <property type="molecule type" value="Genomic_DNA"/>
</dbReference>
<evidence type="ECO:0000256" key="2">
    <source>
        <dbReference type="SAM" id="SignalP"/>
    </source>
</evidence>
<sequence>MNFKKPTKKGAANTASMLAGATVGAMVSDAVASIIPLDNPTYARLAVLGVGVLGMLTINGSGAVAEGAKGAFAGMAIHQGVKVSRENLVKVLPASATANSFVADALALSEVQVKQALAMPLQNRNKELYGMSSLGNPNFEQPRPVITPMSLLA</sequence>
<comment type="caution">
    <text evidence="3">The sequence shown here is derived from an EMBL/GenBank/DDBJ whole genome shotgun (WGS) entry which is preliminary data.</text>
</comment>
<dbReference type="Proteomes" id="UP000323720">
    <property type="component" value="Unassembled WGS sequence"/>
</dbReference>